<gene>
    <name evidence="2" type="ORF">BE18_37030</name>
</gene>
<evidence type="ECO:0000313" key="2">
    <source>
        <dbReference type="EMBL" id="KYG00362.1"/>
    </source>
</evidence>
<name>A0A150T079_SORCE</name>
<sequence length="158" mass="17408">MIPRRRLHRAVFSLAALYNACWGLYAALDPQWLFRFAGMPPLNHPAIFACLGMVVGVYAILYAEVARAPERGFLLAAVGLLGKLLGPIGLAALLATGQWPPRSAVLCLTNDLIWWVPFGVYLHDAWPFFVRQWRAPPEGDLAELRGGSPSRRGAHHAP</sequence>
<dbReference type="Proteomes" id="UP000075515">
    <property type="component" value="Unassembled WGS sequence"/>
</dbReference>
<feature type="transmembrane region" description="Helical" evidence="1">
    <location>
        <begin position="42"/>
        <end position="61"/>
    </location>
</feature>
<evidence type="ECO:0000313" key="3">
    <source>
        <dbReference type="Proteomes" id="UP000075515"/>
    </source>
</evidence>
<comment type="caution">
    <text evidence="2">The sequence shown here is derived from an EMBL/GenBank/DDBJ whole genome shotgun (WGS) entry which is preliminary data.</text>
</comment>
<dbReference type="AlphaFoldDB" id="A0A150T079"/>
<reference evidence="2 3" key="1">
    <citation type="submission" date="2014-02" db="EMBL/GenBank/DDBJ databases">
        <title>The small core and large imbalanced accessory genome model reveals a collaborative survival strategy of Sorangium cellulosum strains in nature.</title>
        <authorList>
            <person name="Han K."/>
            <person name="Peng R."/>
            <person name="Blom J."/>
            <person name="Li Y.-Z."/>
        </authorList>
    </citation>
    <scope>NUCLEOTIDE SEQUENCE [LARGE SCALE GENOMIC DNA]</scope>
    <source>
        <strain evidence="2 3">So0149</strain>
    </source>
</reference>
<proteinExistence type="predicted"/>
<evidence type="ECO:0000256" key="1">
    <source>
        <dbReference type="SAM" id="Phobius"/>
    </source>
</evidence>
<protein>
    <recommendedName>
        <fullName evidence="4">Alkyl hydroperoxide reductase</fullName>
    </recommendedName>
</protein>
<keyword evidence="1" id="KW-1133">Transmembrane helix</keyword>
<dbReference type="EMBL" id="JEMC01001017">
    <property type="protein sequence ID" value="KYG00362.1"/>
    <property type="molecule type" value="Genomic_DNA"/>
</dbReference>
<accession>A0A150T079</accession>
<feature type="transmembrane region" description="Helical" evidence="1">
    <location>
        <begin position="73"/>
        <end position="92"/>
    </location>
</feature>
<evidence type="ECO:0008006" key="4">
    <source>
        <dbReference type="Google" id="ProtNLM"/>
    </source>
</evidence>
<keyword evidence="1" id="KW-0812">Transmembrane</keyword>
<keyword evidence="1" id="KW-0472">Membrane</keyword>
<organism evidence="2 3">
    <name type="scientific">Sorangium cellulosum</name>
    <name type="common">Polyangium cellulosum</name>
    <dbReference type="NCBI Taxonomy" id="56"/>
    <lineage>
        <taxon>Bacteria</taxon>
        <taxon>Pseudomonadati</taxon>
        <taxon>Myxococcota</taxon>
        <taxon>Polyangia</taxon>
        <taxon>Polyangiales</taxon>
        <taxon>Polyangiaceae</taxon>
        <taxon>Sorangium</taxon>
    </lineage>
</organism>